<feature type="transmembrane region" description="Helical" evidence="1">
    <location>
        <begin position="87"/>
        <end position="109"/>
    </location>
</feature>
<dbReference type="Proteomes" id="UP001175228">
    <property type="component" value="Unassembled WGS sequence"/>
</dbReference>
<dbReference type="EMBL" id="JAUEPU010000012">
    <property type="protein sequence ID" value="KAK0497641.1"/>
    <property type="molecule type" value="Genomic_DNA"/>
</dbReference>
<keyword evidence="1" id="KW-1133">Transmembrane helix</keyword>
<evidence type="ECO:0000313" key="3">
    <source>
        <dbReference type="Proteomes" id="UP001175228"/>
    </source>
</evidence>
<reference evidence="2" key="1">
    <citation type="submission" date="2023-06" db="EMBL/GenBank/DDBJ databases">
        <authorList>
            <consortium name="Lawrence Berkeley National Laboratory"/>
            <person name="Ahrendt S."/>
            <person name="Sahu N."/>
            <person name="Indic B."/>
            <person name="Wong-Bajracharya J."/>
            <person name="Merenyi Z."/>
            <person name="Ke H.-M."/>
            <person name="Monk M."/>
            <person name="Kocsube S."/>
            <person name="Drula E."/>
            <person name="Lipzen A."/>
            <person name="Balint B."/>
            <person name="Henrissat B."/>
            <person name="Andreopoulos B."/>
            <person name="Martin F.M."/>
            <person name="Harder C.B."/>
            <person name="Rigling D."/>
            <person name="Ford K.L."/>
            <person name="Foster G.D."/>
            <person name="Pangilinan J."/>
            <person name="Papanicolaou A."/>
            <person name="Barry K."/>
            <person name="LaButti K."/>
            <person name="Viragh M."/>
            <person name="Koriabine M."/>
            <person name="Yan M."/>
            <person name="Riley R."/>
            <person name="Champramary S."/>
            <person name="Plett K.L."/>
            <person name="Tsai I.J."/>
            <person name="Slot J."/>
            <person name="Sipos G."/>
            <person name="Plett J."/>
            <person name="Nagy L.G."/>
            <person name="Grigoriev I.V."/>
        </authorList>
    </citation>
    <scope>NUCLEOTIDE SEQUENCE</scope>
    <source>
        <strain evidence="2">HWK02</strain>
    </source>
</reference>
<organism evidence="2 3">
    <name type="scientific">Armillaria luteobubalina</name>
    <dbReference type="NCBI Taxonomy" id="153913"/>
    <lineage>
        <taxon>Eukaryota</taxon>
        <taxon>Fungi</taxon>
        <taxon>Dikarya</taxon>
        <taxon>Basidiomycota</taxon>
        <taxon>Agaricomycotina</taxon>
        <taxon>Agaricomycetes</taxon>
        <taxon>Agaricomycetidae</taxon>
        <taxon>Agaricales</taxon>
        <taxon>Marasmiineae</taxon>
        <taxon>Physalacriaceae</taxon>
        <taxon>Armillaria</taxon>
    </lineage>
</organism>
<evidence type="ECO:0000256" key="1">
    <source>
        <dbReference type="SAM" id="Phobius"/>
    </source>
</evidence>
<sequence length="223" mass="24409">MACGRCGQCGLRFWVHPQRASMKRPPHYVAPTQSGPPALPGHASRYPKSTVPIPVISRRLSPSLHYGSLWTYVARLLFPTCSTSGSVILSLPVFSCLTVTLTLLCYTGVGNLSQHVVSTISTSLCMPVFFHSISSADLSVPAHMHQILLYIHSLLCSRPVVYISIIFGRFVFLRDRRAPLGAVYSMSIESSIPPTPITLPSSPIPNGSRLHTVSSICLRYQMT</sequence>
<proteinExistence type="predicted"/>
<keyword evidence="1" id="KW-0472">Membrane</keyword>
<comment type="caution">
    <text evidence="2">The sequence shown here is derived from an EMBL/GenBank/DDBJ whole genome shotgun (WGS) entry which is preliminary data.</text>
</comment>
<dbReference type="AlphaFoldDB" id="A0AA39Q7X8"/>
<keyword evidence="3" id="KW-1185">Reference proteome</keyword>
<evidence type="ECO:0000313" key="2">
    <source>
        <dbReference type="EMBL" id="KAK0497641.1"/>
    </source>
</evidence>
<protein>
    <submittedName>
        <fullName evidence="2">Uncharacterized protein</fullName>
    </submittedName>
</protein>
<gene>
    <name evidence="2" type="ORF">EDD18DRAFT_113448</name>
</gene>
<keyword evidence="1" id="KW-0812">Transmembrane</keyword>
<accession>A0AA39Q7X8</accession>
<name>A0AA39Q7X8_9AGAR</name>
<feature type="transmembrane region" description="Helical" evidence="1">
    <location>
        <begin position="147"/>
        <end position="172"/>
    </location>
</feature>